<evidence type="ECO:0000313" key="2">
    <source>
        <dbReference type="Proteomes" id="UP000235371"/>
    </source>
</evidence>
<dbReference type="AlphaFoldDB" id="A0A2J6TB58"/>
<organism evidence="1 2">
    <name type="scientific">Hyaloscypha bicolor E</name>
    <dbReference type="NCBI Taxonomy" id="1095630"/>
    <lineage>
        <taxon>Eukaryota</taxon>
        <taxon>Fungi</taxon>
        <taxon>Dikarya</taxon>
        <taxon>Ascomycota</taxon>
        <taxon>Pezizomycotina</taxon>
        <taxon>Leotiomycetes</taxon>
        <taxon>Helotiales</taxon>
        <taxon>Hyaloscyphaceae</taxon>
        <taxon>Hyaloscypha</taxon>
        <taxon>Hyaloscypha bicolor</taxon>
    </lineage>
</organism>
<dbReference type="STRING" id="1095630.A0A2J6TB58"/>
<dbReference type="EMBL" id="KZ613791">
    <property type="protein sequence ID" value="PMD60198.1"/>
    <property type="molecule type" value="Genomic_DNA"/>
</dbReference>
<dbReference type="RefSeq" id="XP_024737102.1">
    <property type="nucleotide sequence ID" value="XM_024873298.1"/>
</dbReference>
<dbReference type="OrthoDB" id="3556775at2759"/>
<dbReference type="Proteomes" id="UP000235371">
    <property type="component" value="Unassembled WGS sequence"/>
</dbReference>
<dbReference type="PANTHER" id="PTHR46411:SF3">
    <property type="entry name" value="AAA+ ATPASE DOMAIN-CONTAINING PROTEIN"/>
    <property type="match status" value="1"/>
</dbReference>
<feature type="non-terminal residue" evidence="1">
    <location>
        <position position="98"/>
    </location>
</feature>
<dbReference type="GeneID" id="36581378"/>
<name>A0A2J6TB58_9HELO</name>
<keyword evidence="2" id="KW-1185">Reference proteome</keyword>
<protein>
    <submittedName>
        <fullName evidence="1">Uncharacterized protein</fullName>
    </submittedName>
</protein>
<reference evidence="1 2" key="1">
    <citation type="submission" date="2016-04" db="EMBL/GenBank/DDBJ databases">
        <title>A degradative enzymes factory behind the ericoid mycorrhizal symbiosis.</title>
        <authorList>
            <consortium name="DOE Joint Genome Institute"/>
            <person name="Martino E."/>
            <person name="Morin E."/>
            <person name="Grelet G."/>
            <person name="Kuo A."/>
            <person name="Kohler A."/>
            <person name="Daghino S."/>
            <person name="Barry K."/>
            <person name="Choi C."/>
            <person name="Cichocki N."/>
            <person name="Clum A."/>
            <person name="Copeland A."/>
            <person name="Hainaut M."/>
            <person name="Haridas S."/>
            <person name="Labutti K."/>
            <person name="Lindquist E."/>
            <person name="Lipzen A."/>
            <person name="Khouja H.-R."/>
            <person name="Murat C."/>
            <person name="Ohm R."/>
            <person name="Olson A."/>
            <person name="Spatafora J."/>
            <person name="Veneault-Fourrey C."/>
            <person name="Henrissat B."/>
            <person name="Grigoriev I."/>
            <person name="Martin F."/>
            <person name="Perotto S."/>
        </authorList>
    </citation>
    <scope>NUCLEOTIDE SEQUENCE [LARGE SCALE GENOMIC DNA]</scope>
    <source>
        <strain evidence="1 2">E</strain>
    </source>
</reference>
<gene>
    <name evidence="1" type="ORF">K444DRAFT_497188</name>
</gene>
<sequence length="98" mass="11452">VSIFLYKLEYCQGIIFLIINRVSKFNKAILSRIHLILRYNDLIKYARGQVWRNFLSWTTTTSGDTDVIGKELDELAIYKLNGRQVGYLRIPSLRLTNV</sequence>
<dbReference type="InParanoid" id="A0A2J6TB58"/>
<accession>A0A2J6TB58</accession>
<feature type="non-terminal residue" evidence="1">
    <location>
        <position position="1"/>
    </location>
</feature>
<evidence type="ECO:0000313" key="1">
    <source>
        <dbReference type="EMBL" id="PMD60198.1"/>
    </source>
</evidence>
<dbReference type="PANTHER" id="PTHR46411">
    <property type="entry name" value="FAMILY ATPASE, PUTATIVE-RELATED"/>
    <property type="match status" value="1"/>
</dbReference>
<proteinExistence type="predicted"/>